<protein>
    <submittedName>
        <fullName evidence="3">Uncharacterized protein</fullName>
    </submittedName>
</protein>
<organism evidence="3 4">
    <name type="scientific">Ramalina farinacea</name>
    <dbReference type="NCBI Taxonomy" id="258253"/>
    <lineage>
        <taxon>Eukaryota</taxon>
        <taxon>Fungi</taxon>
        <taxon>Dikarya</taxon>
        <taxon>Ascomycota</taxon>
        <taxon>Pezizomycotina</taxon>
        <taxon>Lecanoromycetes</taxon>
        <taxon>OSLEUM clade</taxon>
        <taxon>Lecanoromycetidae</taxon>
        <taxon>Lecanorales</taxon>
        <taxon>Lecanorineae</taxon>
        <taxon>Ramalinaceae</taxon>
        <taxon>Ramalina</taxon>
    </lineage>
</organism>
<dbReference type="AlphaFoldDB" id="A0AA43QEP5"/>
<sequence>MAPMSSTAANTWNPYKAFQINQDQLHCAGWAPSMGRECHNPVGQEWRAKAKTIMGYIVTMDPHYITAKDLDDLAFNLLCVRYHRHNNKGERDVLTAKWLKNLQLYLKAPRQSSFVAKKPTEELKNQLVDAQIDRVAKVRSLVVSQEVSAGLTLQLEDTQRRLANKESRCDELQALNDKLIREKKELDGVCELYLREKWSLADQLKIKEEQHQKETAADLRINVKHKVADRAEIGRLQELLKEREIDLEETTSANESLKDRLKEFTKTSNEKISRIAALKTECGEKENTIAELQTKLSNKDDTLTQKENTITELQTQLSNKDDALTRMRTDLQTKDSTLKRVEQNCRDQFAEIKGHREGNRKLKAKLFLQACTMSRKNRELEEAKADNEAMFEQHKILQRAKTEVDAELKTLEKVTTPLKLRNIKKGFAGVLSIHPMRLRTHRISGEGPTTSMNESTTVVATPEG</sequence>
<dbReference type="EMBL" id="JAPUFD010000001">
    <property type="protein sequence ID" value="MDI1485203.1"/>
    <property type="molecule type" value="Genomic_DNA"/>
</dbReference>
<keyword evidence="4" id="KW-1185">Reference proteome</keyword>
<evidence type="ECO:0000313" key="3">
    <source>
        <dbReference type="EMBL" id="MDI1485203.1"/>
    </source>
</evidence>
<evidence type="ECO:0000256" key="2">
    <source>
        <dbReference type="SAM" id="MobiDB-lite"/>
    </source>
</evidence>
<name>A0AA43QEP5_9LECA</name>
<dbReference type="Gene3D" id="1.20.5.170">
    <property type="match status" value="1"/>
</dbReference>
<feature type="coiled-coil region" evidence="1">
    <location>
        <begin position="148"/>
        <end position="189"/>
    </location>
</feature>
<accession>A0AA43QEP5</accession>
<proteinExistence type="predicted"/>
<feature type="coiled-coil region" evidence="1">
    <location>
        <begin position="240"/>
        <end position="323"/>
    </location>
</feature>
<keyword evidence="1" id="KW-0175">Coiled coil</keyword>
<evidence type="ECO:0000313" key="4">
    <source>
        <dbReference type="Proteomes" id="UP001161017"/>
    </source>
</evidence>
<dbReference type="Proteomes" id="UP001161017">
    <property type="component" value="Unassembled WGS sequence"/>
</dbReference>
<comment type="caution">
    <text evidence="3">The sequence shown here is derived from an EMBL/GenBank/DDBJ whole genome shotgun (WGS) entry which is preliminary data.</text>
</comment>
<feature type="compositionally biased region" description="Polar residues" evidence="2">
    <location>
        <begin position="447"/>
        <end position="464"/>
    </location>
</feature>
<gene>
    <name evidence="3" type="ORF">OHK93_000340</name>
</gene>
<evidence type="ECO:0000256" key="1">
    <source>
        <dbReference type="SAM" id="Coils"/>
    </source>
</evidence>
<reference evidence="3" key="1">
    <citation type="journal article" date="2023" name="Genome Biol. Evol.">
        <title>First Whole Genome Sequence and Flow Cytometry Genome Size Data for the Lichen-Forming Fungus Ramalina farinacea (Ascomycota).</title>
        <authorList>
            <person name="Llewellyn T."/>
            <person name="Mian S."/>
            <person name="Hill R."/>
            <person name="Leitch I.J."/>
            <person name="Gaya E."/>
        </authorList>
    </citation>
    <scope>NUCLEOTIDE SEQUENCE</scope>
    <source>
        <strain evidence="3">LIQ254RAFAR</strain>
    </source>
</reference>
<feature type="region of interest" description="Disordered" evidence="2">
    <location>
        <begin position="442"/>
        <end position="464"/>
    </location>
</feature>
<feature type="coiled-coil region" evidence="1">
    <location>
        <begin position="373"/>
        <end position="400"/>
    </location>
</feature>